<dbReference type="Proteomes" id="UP001139384">
    <property type="component" value="Unassembled WGS sequence"/>
</dbReference>
<accession>A0A9X1Q431</accession>
<keyword evidence="3" id="KW-1185">Reference proteome</keyword>
<dbReference type="RefSeq" id="WP_234766083.1">
    <property type="nucleotide sequence ID" value="NZ_JAKEIP010000160.1"/>
</dbReference>
<evidence type="ECO:0000313" key="3">
    <source>
        <dbReference type="Proteomes" id="UP001139384"/>
    </source>
</evidence>
<organism evidence="2 3">
    <name type="scientific">Streptomyces muensis</name>
    <dbReference type="NCBI Taxonomy" id="1077944"/>
    <lineage>
        <taxon>Bacteria</taxon>
        <taxon>Bacillati</taxon>
        <taxon>Actinomycetota</taxon>
        <taxon>Actinomycetes</taxon>
        <taxon>Kitasatosporales</taxon>
        <taxon>Streptomycetaceae</taxon>
        <taxon>Streptomyces</taxon>
    </lineage>
</organism>
<dbReference type="Pfam" id="PF18029">
    <property type="entry name" value="Glyoxalase_6"/>
    <property type="match status" value="1"/>
</dbReference>
<evidence type="ECO:0000313" key="2">
    <source>
        <dbReference type="EMBL" id="MCF1597649.1"/>
    </source>
</evidence>
<dbReference type="Gene3D" id="3.10.180.10">
    <property type="entry name" value="2,3-Dihydroxybiphenyl 1,2-Dioxygenase, domain 1"/>
    <property type="match status" value="1"/>
</dbReference>
<dbReference type="AlphaFoldDB" id="A0A9X1Q431"/>
<reference evidence="2" key="1">
    <citation type="submission" date="2022-01" db="EMBL/GenBank/DDBJ databases">
        <title>Draft Genome Sequences of Seven Type Strains of the Genus Streptomyces.</title>
        <authorList>
            <person name="Aziz S."/>
            <person name="Coretto E."/>
            <person name="Chronakova A."/>
            <person name="Sproer C."/>
            <person name="Huber K."/>
            <person name="Nouioui I."/>
            <person name="Gross H."/>
        </authorList>
    </citation>
    <scope>NUCLEOTIDE SEQUENCE</scope>
    <source>
        <strain evidence="2">DSM 103493</strain>
    </source>
</reference>
<evidence type="ECO:0000259" key="1">
    <source>
        <dbReference type="PROSITE" id="PS51819"/>
    </source>
</evidence>
<name>A0A9X1Q431_STRM4</name>
<feature type="domain" description="VOC" evidence="1">
    <location>
        <begin position="5"/>
        <end position="119"/>
    </location>
</feature>
<gene>
    <name evidence="2" type="ORF">L0P92_29415</name>
</gene>
<sequence length="119" mass="12684">MAISSVGAVVLDCPDPSALADFYARVLGGSVEGEGDWVDLKVPGGPALAFQAAPDHVPPRWPAPEHSQQFHLDLMVEDLDTAEKEVLALGAKPLDAEDRSRTFRVYADPAGHPFCLCAC</sequence>
<dbReference type="InterPro" id="IPR029068">
    <property type="entry name" value="Glyas_Bleomycin-R_OHBP_Dase"/>
</dbReference>
<comment type="caution">
    <text evidence="2">The sequence shown here is derived from an EMBL/GenBank/DDBJ whole genome shotgun (WGS) entry which is preliminary data.</text>
</comment>
<dbReference type="PANTHER" id="PTHR35908:SF1">
    <property type="entry name" value="CONSERVED PROTEIN"/>
    <property type="match status" value="1"/>
</dbReference>
<protein>
    <submittedName>
        <fullName evidence="2">VOC family protein</fullName>
    </submittedName>
</protein>
<dbReference type="InterPro" id="IPR037523">
    <property type="entry name" value="VOC_core"/>
</dbReference>
<proteinExistence type="predicted"/>
<dbReference type="PROSITE" id="PS51819">
    <property type="entry name" value="VOC"/>
    <property type="match status" value="1"/>
</dbReference>
<dbReference type="EMBL" id="JAKEIP010000160">
    <property type="protein sequence ID" value="MCF1597649.1"/>
    <property type="molecule type" value="Genomic_DNA"/>
</dbReference>
<dbReference type="SUPFAM" id="SSF54593">
    <property type="entry name" value="Glyoxalase/Bleomycin resistance protein/Dihydroxybiphenyl dioxygenase"/>
    <property type="match status" value="1"/>
</dbReference>
<dbReference type="InterPro" id="IPR041581">
    <property type="entry name" value="Glyoxalase_6"/>
</dbReference>
<dbReference type="CDD" id="cd06587">
    <property type="entry name" value="VOC"/>
    <property type="match status" value="1"/>
</dbReference>
<dbReference type="PANTHER" id="PTHR35908">
    <property type="entry name" value="HYPOTHETICAL FUSION PROTEIN"/>
    <property type="match status" value="1"/>
</dbReference>